<dbReference type="GO" id="GO:0004401">
    <property type="term" value="F:histidinol-phosphatase activity"/>
    <property type="evidence" value="ECO:0007669"/>
    <property type="project" value="UniProtKB-UniRule"/>
</dbReference>
<dbReference type="InterPro" id="IPR004013">
    <property type="entry name" value="PHP_dom"/>
</dbReference>
<comment type="similarity">
    <text evidence="2 8">Belongs to the PHP hydrolase family. HisK subfamily.</text>
</comment>
<dbReference type="PANTHER" id="PTHR21039:SF0">
    <property type="entry name" value="HISTIDINOL-PHOSPHATASE"/>
    <property type="match status" value="1"/>
</dbReference>
<dbReference type="STRING" id="360807.ERS852392_02866"/>
<dbReference type="Gene3D" id="3.20.20.140">
    <property type="entry name" value="Metal-dependent hydrolases"/>
    <property type="match status" value="1"/>
</dbReference>
<evidence type="ECO:0000313" key="11">
    <source>
        <dbReference type="Proteomes" id="UP000049828"/>
    </source>
</evidence>
<keyword evidence="6 8" id="KW-0368">Histidine biosynthesis</keyword>
<gene>
    <name evidence="10" type="ORF">RIL183_30961</name>
</gene>
<evidence type="ECO:0000256" key="6">
    <source>
        <dbReference type="ARBA" id="ARBA00023102"/>
    </source>
</evidence>
<comment type="catalytic activity">
    <reaction evidence="7 8">
        <text>L-histidinol phosphate + H2O = L-histidinol + phosphate</text>
        <dbReference type="Rhea" id="RHEA:14465"/>
        <dbReference type="ChEBI" id="CHEBI:15377"/>
        <dbReference type="ChEBI" id="CHEBI:43474"/>
        <dbReference type="ChEBI" id="CHEBI:57699"/>
        <dbReference type="ChEBI" id="CHEBI:57980"/>
        <dbReference type="EC" id="3.1.3.15"/>
    </reaction>
</comment>
<evidence type="ECO:0000256" key="7">
    <source>
        <dbReference type="ARBA" id="ARBA00049158"/>
    </source>
</evidence>
<dbReference type="InterPro" id="IPR016195">
    <property type="entry name" value="Pol/histidinol_Pase-like"/>
</dbReference>
<evidence type="ECO:0000256" key="4">
    <source>
        <dbReference type="ARBA" id="ARBA00022605"/>
    </source>
</evidence>
<dbReference type="Pfam" id="PF02811">
    <property type="entry name" value="PHP"/>
    <property type="match status" value="1"/>
</dbReference>
<dbReference type="GO" id="GO:0000105">
    <property type="term" value="P:L-histidine biosynthetic process"/>
    <property type="evidence" value="ECO:0007669"/>
    <property type="project" value="UniProtKB-UniRule"/>
</dbReference>
<organism evidence="10 11">
    <name type="scientific">Roseburia inulinivorans</name>
    <dbReference type="NCBI Taxonomy" id="360807"/>
    <lineage>
        <taxon>Bacteria</taxon>
        <taxon>Bacillati</taxon>
        <taxon>Bacillota</taxon>
        <taxon>Clostridia</taxon>
        <taxon>Lachnospirales</taxon>
        <taxon>Lachnospiraceae</taxon>
        <taxon>Roseburia</taxon>
    </lineage>
</organism>
<dbReference type="OrthoDB" id="9775255at2"/>
<comment type="pathway">
    <text evidence="1 8">Amino-acid biosynthesis; L-histidine biosynthesis; L-histidine from 5-phospho-alpha-D-ribose 1-diphosphate: step 8/9.</text>
</comment>
<evidence type="ECO:0000256" key="1">
    <source>
        <dbReference type="ARBA" id="ARBA00004970"/>
    </source>
</evidence>
<dbReference type="GO" id="GO:0005737">
    <property type="term" value="C:cytoplasm"/>
    <property type="evidence" value="ECO:0007669"/>
    <property type="project" value="TreeGrafter"/>
</dbReference>
<dbReference type="RefSeq" id="WP_055040253.1">
    <property type="nucleotide sequence ID" value="NZ_CVRS01000099.1"/>
</dbReference>
<evidence type="ECO:0000256" key="3">
    <source>
        <dbReference type="ARBA" id="ARBA00013085"/>
    </source>
</evidence>
<name>A0A0M6WYB1_9FIRM</name>
<accession>A0A0M6WYB1</accession>
<proteinExistence type="inferred from homology"/>
<dbReference type="EC" id="3.1.3.15" evidence="3 8"/>
<evidence type="ECO:0000256" key="8">
    <source>
        <dbReference type="RuleBase" id="RU366003"/>
    </source>
</evidence>
<keyword evidence="11" id="KW-1185">Reference proteome</keyword>
<reference evidence="11" key="1">
    <citation type="submission" date="2015-05" db="EMBL/GenBank/DDBJ databases">
        <authorList>
            <consortium name="Pathogen Informatics"/>
        </authorList>
    </citation>
    <scope>NUCLEOTIDE SEQUENCE [LARGE SCALE GENOMIC DNA]</scope>
    <source>
        <strain evidence="11">L1-83</strain>
    </source>
</reference>
<dbReference type="InterPro" id="IPR010140">
    <property type="entry name" value="Histidinol_P_phosphatase_HisJ"/>
</dbReference>
<feature type="domain" description="Polymerase/histidinol phosphatase N-terminal" evidence="9">
    <location>
        <begin position="11"/>
        <end position="93"/>
    </location>
</feature>
<evidence type="ECO:0000313" key="10">
    <source>
        <dbReference type="EMBL" id="CRL42159.1"/>
    </source>
</evidence>
<dbReference type="AlphaFoldDB" id="A0A0M6WYB1"/>
<evidence type="ECO:0000256" key="2">
    <source>
        <dbReference type="ARBA" id="ARBA00009152"/>
    </source>
</evidence>
<dbReference type="UniPathway" id="UPA00031">
    <property type="reaction ID" value="UER00013"/>
</dbReference>
<dbReference type="EMBL" id="CVRS01000099">
    <property type="protein sequence ID" value="CRL42159.1"/>
    <property type="molecule type" value="Genomic_DNA"/>
</dbReference>
<protein>
    <recommendedName>
        <fullName evidence="3 8">Histidinol-phosphatase</fullName>
        <shortName evidence="8">HolPase</shortName>
        <ecNumber evidence="3 8">3.1.3.15</ecNumber>
    </recommendedName>
</protein>
<dbReference type="InterPro" id="IPR003141">
    <property type="entry name" value="Pol/His_phosphatase_N"/>
</dbReference>
<keyword evidence="4 8" id="KW-0028">Amino-acid biosynthesis</keyword>
<evidence type="ECO:0000259" key="9">
    <source>
        <dbReference type="SMART" id="SM00481"/>
    </source>
</evidence>
<dbReference type="Proteomes" id="UP000049828">
    <property type="component" value="Unassembled WGS sequence"/>
</dbReference>
<dbReference type="NCBIfam" id="TIGR01856">
    <property type="entry name" value="hisJ_fam"/>
    <property type="match status" value="1"/>
</dbReference>
<evidence type="ECO:0000256" key="5">
    <source>
        <dbReference type="ARBA" id="ARBA00022801"/>
    </source>
</evidence>
<dbReference type="SMART" id="SM00481">
    <property type="entry name" value="POLIIIAc"/>
    <property type="match status" value="1"/>
</dbReference>
<dbReference type="PANTHER" id="PTHR21039">
    <property type="entry name" value="HISTIDINOL PHOSPHATASE-RELATED"/>
    <property type="match status" value="1"/>
</dbReference>
<dbReference type="SUPFAM" id="SSF89550">
    <property type="entry name" value="PHP domain-like"/>
    <property type="match status" value="1"/>
</dbReference>
<keyword evidence="5 8" id="KW-0378">Hydrolase</keyword>
<sequence>METKFSHYRLWDTHMHSQFSGDSEAPQEEMISSAIEKGLAGICFTDHLDIDYPEEPDIFLLDLPNYTSSVLAYQEKYAAKLPVRLGIELGLQPHLAALYTDILSQYPFDFVIGSSHVVHGFDPYYAAFYEKRTEKAAYREYFESILENIESYHDFDVYGHLDYVVRYGPTSNENYDWREYQDVIDEILRKLVSLGKGIELNTGGFKYGLGHPNPTEEIIRRYRELGGDIITIGADAHKPEHVAFDFAKVPSILKDAGFDYFTVFRERKPEFVKIE</sequence>